<protein>
    <submittedName>
        <fullName evidence="1">Uncharacterized protein</fullName>
    </submittedName>
</protein>
<reference evidence="1 2" key="1">
    <citation type="submission" date="2024-04" db="EMBL/GenBank/DDBJ databases">
        <authorList>
            <person name="Rising A."/>
            <person name="Reimegard J."/>
            <person name="Sonavane S."/>
            <person name="Akerstrom W."/>
            <person name="Nylinder S."/>
            <person name="Hedman E."/>
            <person name="Kallberg Y."/>
        </authorList>
    </citation>
    <scope>NUCLEOTIDE SEQUENCE [LARGE SCALE GENOMIC DNA]</scope>
</reference>
<keyword evidence="2" id="KW-1185">Reference proteome</keyword>
<evidence type="ECO:0000313" key="1">
    <source>
        <dbReference type="EMBL" id="CAL1270809.1"/>
    </source>
</evidence>
<comment type="caution">
    <text evidence="1">The sequence shown here is derived from an EMBL/GenBank/DDBJ whole genome shotgun (WGS) entry which is preliminary data.</text>
</comment>
<dbReference type="EMBL" id="CAXIEN010000050">
    <property type="protein sequence ID" value="CAL1270809.1"/>
    <property type="molecule type" value="Genomic_DNA"/>
</dbReference>
<gene>
    <name evidence="1" type="ORF">LARSCL_LOCUS5497</name>
</gene>
<proteinExistence type="predicted"/>
<dbReference type="AlphaFoldDB" id="A0AAV1ZGY9"/>
<dbReference type="Proteomes" id="UP001497382">
    <property type="component" value="Unassembled WGS sequence"/>
</dbReference>
<evidence type="ECO:0000313" key="2">
    <source>
        <dbReference type="Proteomes" id="UP001497382"/>
    </source>
</evidence>
<sequence length="49" mass="5408">MQIGRASVRWRLVFERGSIKPKTRSAKNVGGVSPQGSDLNLTLRQLSIV</sequence>
<accession>A0AAV1ZGY9</accession>
<organism evidence="1 2">
    <name type="scientific">Larinioides sclopetarius</name>
    <dbReference type="NCBI Taxonomy" id="280406"/>
    <lineage>
        <taxon>Eukaryota</taxon>
        <taxon>Metazoa</taxon>
        <taxon>Ecdysozoa</taxon>
        <taxon>Arthropoda</taxon>
        <taxon>Chelicerata</taxon>
        <taxon>Arachnida</taxon>
        <taxon>Araneae</taxon>
        <taxon>Araneomorphae</taxon>
        <taxon>Entelegynae</taxon>
        <taxon>Araneoidea</taxon>
        <taxon>Araneidae</taxon>
        <taxon>Larinioides</taxon>
    </lineage>
</organism>
<name>A0AAV1ZGY9_9ARAC</name>